<proteinExistence type="inferred from homology"/>
<dbReference type="GO" id="GO:0016740">
    <property type="term" value="F:transferase activity"/>
    <property type="evidence" value="ECO:0007669"/>
    <property type="project" value="UniProtKB-UniRule"/>
</dbReference>
<evidence type="ECO:0000256" key="10">
    <source>
        <dbReference type="PIRNR" id="PIRNR006268"/>
    </source>
</evidence>
<evidence type="ECO:0000256" key="8">
    <source>
        <dbReference type="ARBA" id="ARBA00031306"/>
    </source>
</evidence>
<keyword evidence="6 10" id="KW-0274">FAD</keyword>
<evidence type="ECO:0000313" key="12">
    <source>
        <dbReference type="EMBL" id="EKB30722.1"/>
    </source>
</evidence>
<dbReference type="AlphaFoldDB" id="K1JSQ6"/>
<evidence type="ECO:0000256" key="2">
    <source>
        <dbReference type="ARBA" id="ARBA00016337"/>
    </source>
</evidence>
<feature type="binding site" evidence="11">
    <location>
        <position position="326"/>
    </location>
    <ligand>
        <name>Mg(2+)</name>
        <dbReference type="ChEBI" id="CHEBI:18420"/>
    </ligand>
</feature>
<evidence type="ECO:0000256" key="5">
    <source>
        <dbReference type="ARBA" id="ARBA00022723"/>
    </source>
</evidence>
<dbReference type="STRING" id="742823.HMPREF9465_01769"/>
<dbReference type="HOGENOM" id="CLU_044403_1_3_4"/>
<dbReference type="Gene3D" id="3.10.520.10">
    <property type="entry name" value="ApbE-like domains"/>
    <property type="match status" value="1"/>
</dbReference>
<comment type="similarity">
    <text evidence="10">Belongs to the ApbE family.</text>
</comment>
<dbReference type="SUPFAM" id="SSF143631">
    <property type="entry name" value="ApbE-like"/>
    <property type="match status" value="1"/>
</dbReference>
<dbReference type="InterPro" id="IPR003374">
    <property type="entry name" value="ApbE-like_sf"/>
</dbReference>
<dbReference type="Proteomes" id="UP000005835">
    <property type="component" value="Unassembled WGS sequence"/>
</dbReference>
<comment type="caution">
    <text evidence="12">The sequence shown here is derived from an EMBL/GenBank/DDBJ whole genome shotgun (WGS) entry which is preliminary data.</text>
</comment>
<gene>
    <name evidence="12" type="ORF">HMPREF9465_01769</name>
</gene>
<evidence type="ECO:0000256" key="11">
    <source>
        <dbReference type="PIRSR" id="PIRSR006268-2"/>
    </source>
</evidence>
<evidence type="ECO:0000256" key="9">
    <source>
        <dbReference type="ARBA" id="ARBA00048540"/>
    </source>
</evidence>
<evidence type="ECO:0000256" key="3">
    <source>
        <dbReference type="ARBA" id="ARBA00022630"/>
    </source>
</evidence>
<evidence type="ECO:0000256" key="6">
    <source>
        <dbReference type="ARBA" id="ARBA00022827"/>
    </source>
</evidence>
<feature type="binding site" evidence="11">
    <location>
        <position position="208"/>
    </location>
    <ligand>
        <name>Mg(2+)</name>
        <dbReference type="ChEBI" id="CHEBI:18420"/>
    </ligand>
</feature>
<dbReference type="PATRIC" id="fig|742823.3.peg.1765"/>
<accession>K1JSQ6</accession>
<organism evidence="12 13">
    <name type="scientific">Sutterella wadsworthensis 2_1_59BFAA</name>
    <dbReference type="NCBI Taxonomy" id="742823"/>
    <lineage>
        <taxon>Bacteria</taxon>
        <taxon>Pseudomonadati</taxon>
        <taxon>Pseudomonadota</taxon>
        <taxon>Betaproteobacteria</taxon>
        <taxon>Burkholderiales</taxon>
        <taxon>Sutterellaceae</taxon>
        <taxon>Sutterella</taxon>
    </lineage>
</organism>
<evidence type="ECO:0000313" key="13">
    <source>
        <dbReference type="Proteomes" id="UP000005835"/>
    </source>
</evidence>
<dbReference type="PANTHER" id="PTHR30040:SF2">
    <property type="entry name" value="FAD:PROTEIN FMN TRANSFERASE"/>
    <property type="match status" value="1"/>
</dbReference>
<keyword evidence="13" id="KW-1185">Reference proteome</keyword>
<keyword evidence="4 10" id="KW-0808">Transferase</keyword>
<evidence type="ECO:0000256" key="1">
    <source>
        <dbReference type="ARBA" id="ARBA00011955"/>
    </source>
</evidence>
<dbReference type="InterPro" id="IPR024932">
    <property type="entry name" value="ApbE"/>
</dbReference>
<keyword evidence="5 10" id="KW-0479">Metal-binding</keyword>
<sequence length="381" mass="41288">MLRPLLSRHLVFCSVDIMKTKRFKTSLTAVLLALGLSSAAPILSAEGGVAEASQTAEPREYALERHTLHMGTLINAKLFGATPEAVKHYAIVFEDKVTDYDDLMSVHKDTPLNEVNRRAGEPVEVPCEIADMTKQALAIADETNGAFEPMIGPVVNLWKIGFGGEHVPSDEAIAEAVSKVDRSKVRVWREGGRCMMQIAKGQSIDMGAIAKGFIGQRLSDILKHEGMTRGVLDLGGNIVAVGEKSDGRPWRIGIQHPAESRGGYFAVASVKDESVITSGAYERYFEENGKRYSHILDPKTGRPAKTDISSVTIIDRDGARADALCTALFAMGWDRAEAFLRTHSELKALVMHADMKQAVMTPAAASSVTSADPSVKLTVLK</sequence>
<keyword evidence="7 10" id="KW-0460">Magnesium</keyword>
<dbReference type="OrthoDB" id="9778595at2"/>
<feature type="binding site" evidence="11">
    <location>
        <position position="322"/>
    </location>
    <ligand>
        <name>Mg(2+)</name>
        <dbReference type="ChEBI" id="CHEBI:18420"/>
    </ligand>
</feature>
<comment type="catalytic activity">
    <reaction evidence="9 10">
        <text>L-threonyl-[protein] + FAD = FMN-L-threonyl-[protein] + AMP + H(+)</text>
        <dbReference type="Rhea" id="RHEA:36847"/>
        <dbReference type="Rhea" id="RHEA-COMP:11060"/>
        <dbReference type="Rhea" id="RHEA-COMP:11061"/>
        <dbReference type="ChEBI" id="CHEBI:15378"/>
        <dbReference type="ChEBI" id="CHEBI:30013"/>
        <dbReference type="ChEBI" id="CHEBI:57692"/>
        <dbReference type="ChEBI" id="CHEBI:74257"/>
        <dbReference type="ChEBI" id="CHEBI:456215"/>
        <dbReference type="EC" id="2.7.1.180"/>
    </reaction>
</comment>
<evidence type="ECO:0000256" key="7">
    <source>
        <dbReference type="ARBA" id="ARBA00022842"/>
    </source>
</evidence>
<protein>
    <recommendedName>
        <fullName evidence="2 10">FAD:protein FMN transferase</fullName>
        <ecNumber evidence="1 10">2.7.1.180</ecNumber>
    </recommendedName>
    <alternativeName>
        <fullName evidence="8 10">Flavin transferase</fullName>
    </alternativeName>
</protein>
<dbReference type="PANTHER" id="PTHR30040">
    <property type="entry name" value="THIAMINE BIOSYNTHESIS LIPOPROTEIN APBE"/>
    <property type="match status" value="1"/>
</dbReference>
<reference evidence="12 13" key="1">
    <citation type="submission" date="2012-05" db="EMBL/GenBank/DDBJ databases">
        <title>The Genome Sequence of Sutterella wadsworthensis 2_1_59BFAA.</title>
        <authorList>
            <consortium name="The Broad Institute Genome Sequencing Platform"/>
            <person name="Earl A."/>
            <person name="Ward D."/>
            <person name="Feldgarden M."/>
            <person name="Gevers D."/>
            <person name="Daigneault M."/>
            <person name="Strauss J."/>
            <person name="Allen-Vercoe E."/>
            <person name="Walker B."/>
            <person name="Young S.K."/>
            <person name="Zeng Q."/>
            <person name="Gargeya S."/>
            <person name="Fitzgerald M."/>
            <person name="Haas B."/>
            <person name="Abouelleil A."/>
            <person name="Alvarado L."/>
            <person name="Arachchi H.M."/>
            <person name="Berlin A.M."/>
            <person name="Chapman S.B."/>
            <person name="Goldberg J."/>
            <person name="Griggs A."/>
            <person name="Gujja S."/>
            <person name="Hansen M."/>
            <person name="Howarth C."/>
            <person name="Imamovic A."/>
            <person name="Larimer J."/>
            <person name="McCowen C."/>
            <person name="Montmayeur A."/>
            <person name="Murphy C."/>
            <person name="Neiman D."/>
            <person name="Pearson M."/>
            <person name="Priest M."/>
            <person name="Roberts A."/>
            <person name="Saif S."/>
            <person name="Shea T."/>
            <person name="Sisk P."/>
            <person name="Sykes S."/>
            <person name="Wortman J."/>
            <person name="Nusbaum C."/>
            <person name="Birren B."/>
        </authorList>
    </citation>
    <scope>NUCLEOTIDE SEQUENCE [LARGE SCALE GENOMIC DNA]</scope>
    <source>
        <strain evidence="12 13">2_1_59BFAA</strain>
    </source>
</reference>
<dbReference type="EC" id="2.7.1.180" evidence="1 10"/>
<dbReference type="EMBL" id="ADMG01000037">
    <property type="protein sequence ID" value="EKB30722.1"/>
    <property type="molecule type" value="Genomic_DNA"/>
</dbReference>
<name>K1JSQ6_9BURK</name>
<evidence type="ECO:0000256" key="4">
    <source>
        <dbReference type="ARBA" id="ARBA00022679"/>
    </source>
</evidence>
<dbReference type="GO" id="GO:0046872">
    <property type="term" value="F:metal ion binding"/>
    <property type="evidence" value="ECO:0007669"/>
    <property type="project" value="UniProtKB-UniRule"/>
</dbReference>
<comment type="cofactor">
    <cofactor evidence="11">
        <name>Mg(2+)</name>
        <dbReference type="ChEBI" id="CHEBI:18420"/>
    </cofactor>
    <cofactor evidence="11">
        <name>Mn(2+)</name>
        <dbReference type="ChEBI" id="CHEBI:29035"/>
    </cofactor>
    <text evidence="11">Magnesium. Can also use manganese.</text>
</comment>
<dbReference type="PIRSF" id="PIRSF006268">
    <property type="entry name" value="ApbE"/>
    <property type="match status" value="1"/>
</dbReference>
<dbReference type="Pfam" id="PF02424">
    <property type="entry name" value="ApbE"/>
    <property type="match status" value="1"/>
</dbReference>
<keyword evidence="3 10" id="KW-0285">Flavoprotein</keyword>
<dbReference type="eggNOG" id="COG1477">
    <property type="taxonomic scope" value="Bacteria"/>
</dbReference>